<dbReference type="InterPro" id="IPR043137">
    <property type="entry name" value="GGT_ssub_C"/>
</dbReference>
<dbReference type="PANTHER" id="PTHR43881">
    <property type="entry name" value="GAMMA-GLUTAMYLTRANSPEPTIDASE (AFU_ORTHOLOGUE AFUA_4G13580)"/>
    <property type="match status" value="1"/>
</dbReference>
<dbReference type="EC" id="2.3.2.2" evidence="2"/>
<feature type="compositionally biased region" description="Basic and acidic residues" evidence="1">
    <location>
        <begin position="406"/>
        <end position="418"/>
    </location>
</feature>
<keyword evidence="2" id="KW-0378">Hydrolase</keyword>
<keyword evidence="3" id="KW-1185">Reference proteome</keyword>
<dbReference type="GO" id="GO:0036374">
    <property type="term" value="F:glutathione hydrolase activity"/>
    <property type="evidence" value="ECO:0007669"/>
    <property type="project" value="UniProtKB-EC"/>
</dbReference>
<dbReference type="PRINTS" id="PR01210">
    <property type="entry name" value="GGTRANSPTASE"/>
</dbReference>
<dbReference type="GO" id="GO:0103068">
    <property type="term" value="F:leukotriene C4 gamma-glutamyl transferase activity"/>
    <property type="evidence" value="ECO:0007669"/>
    <property type="project" value="UniProtKB-EC"/>
</dbReference>
<proteinExistence type="predicted"/>
<dbReference type="RefSeq" id="WP_310221508.1">
    <property type="nucleotide sequence ID" value="NZ_JAVDWV010000002.1"/>
</dbReference>
<sequence length="611" mass="64038">MRDEGLARRDLIAAGFAGAALLGLSGRAALAQSGDKAPDAPRSSPAVARAHRVEVPMPHGGVAAGHPLAAMAGTRMLMQGGTAADAAVAAMAVMNVVEPWASSAAGNGFATCFERRSGKVQSLAFTGGAPALLDPDVDPKELDSGNKAVAVPGAFGGWIALAKRYGRLPLATLLEPAIGYARDGHPLDASIAMFIRRQQAVLARHPTSAAIFLPDGQPPAPRAIFRNLPLARTFQSLADAETRAFKGGASRDKALSAAYDHFYTGPIAQDMTRFSQANGGWLRMEDMRAYRPVWDEPVSTVYRGLDVYCSPLTSRTGLELCEQLNIVEGWDLASIADDRASLTHLLIEAIKVTKADVYRYAGDPRFVDVPVATLLSKDFAATRRKLIDRLQAIAFPDDAALATGRQPDRPAADEDTRGGDTTSLSVVDKEGNAIAVTTTIGGGFGTSVVMGDTGLLCNNGLRVGSTAPYAGHPNAVAPGKRALLGNGPIIVLDKGQLKLVCGTPGGETIGQTQFQFLINALDLDMPIQQAIEAPRFALNAKPSFYKPGAAITVQLEDRFAPAEITALKAKGHSVETVGGFAIGSVQGVMVDPSGARMGGADPRRMGYATGY</sequence>
<dbReference type="InterPro" id="IPR052896">
    <property type="entry name" value="GGT-like_enzyme"/>
</dbReference>
<reference evidence="2 3" key="1">
    <citation type="submission" date="2023-07" db="EMBL/GenBank/DDBJ databases">
        <title>Sorghum-associated microbial communities from plants grown in Nebraska, USA.</title>
        <authorList>
            <person name="Schachtman D."/>
        </authorList>
    </citation>
    <scope>NUCLEOTIDE SEQUENCE [LARGE SCALE GENOMIC DNA]</scope>
    <source>
        <strain evidence="2 3">4256</strain>
    </source>
</reference>
<dbReference type="InterPro" id="IPR006311">
    <property type="entry name" value="TAT_signal"/>
</dbReference>
<dbReference type="PANTHER" id="PTHR43881:SF1">
    <property type="entry name" value="GAMMA-GLUTAMYLTRANSPEPTIDASE (AFU_ORTHOLOGUE AFUA_4G13580)"/>
    <property type="match status" value="1"/>
</dbReference>
<evidence type="ECO:0000256" key="1">
    <source>
        <dbReference type="SAM" id="MobiDB-lite"/>
    </source>
</evidence>
<dbReference type="PROSITE" id="PS51318">
    <property type="entry name" value="TAT"/>
    <property type="match status" value="1"/>
</dbReference>
<feature type="region of interest" description="Disordered" evidence="1">
    <location>
        <begin position="402"/>
        <end position="424"/>
    </location>
</feature>
<dbReference type="Gene3D" id="3.60.20.40">
    <property type="match status" value="1"/>
</dbReference>
<accession>A0ABU1WW51</accession>
<keyword evidence="2" id="KW-0012">Acyltransferase</keyword>
<dbReference type="InterPro" id="IPR043138">
    <property type="entry name" value="GGT_lsub"/>
</dbReference>
<organism evidence="2 3">
    <name type="scientific">Sphingobium xenophagum</name>
    <dbReference type="NCBI Taxonomy" id="121428"/>
    <lineage>
        <taxon>Bacteria</taxon>
        <taxon>Pseudomonadati</taxon>
        <taxon>Pseudomonadota</taxon>
        <taxon>Alphaproteobacteria</taxon>
        <taxon>Sphingomonadales</taxon>
        <taxon>Sphingomonadaceae</taxon>
        <taxon>Sphingobium</taxon>
    </lineage>
</organism>
<dbReference type="EMBL" id="JAVDWV010000002">
    <property type="protein sequence ID" value="MDR7153533.1"/>
    <property type="molecule type" value="Genomic_DNA"/>
</dbReference>
<keyword evidence="2" id="KW-0808">Transferase</keyword>
<dbReference type="InterPro" id="IPR029055">
    <property type="entry name" value="Ntn_hydrolases_N"/>
</dbReference>
<evidence type="ECO:0000313" key="2">
    <source>
        <dbReference type="EMBL" id="MDR7153533.1"/>
    </source>
</evidence>
<comment type="caution">
    <text evidence="2">The sequence shown here is derived from an EMBL/GenBank/DDBJ whole genome shotgun (WGS) entry which is preliminary data.</text>
</comment>
<evidence type="ECO:0000313" key="3">
    <source>
        <dbReference type="Proteomes" id="UP001267638"/>
    </source>
</evidence>
<dbReference type="Proteomes" id="UP001267638">
    <property type="component" value="Unassembled WGS sequence"/>
</dbReference>
<dbReference type="Gene3D" id="1.10.246.130">
    <property type="match status" value="1"/>
</dbReference>
<protein>
    <submittedName>
        <fullName evidence="2">Gamma-glutamyltranspeptidase/glutathione hydrolase</fullName>
        <ecNumber evidence="2">2.3.2.2</ecNumber>
        <ecNumber evidence="2">3.4.19.13</ecNumber>
    </submittedName>
</protein>
<dbReference type="Pfam" id="PF01019">
    <property type="entry name" value="G_glu_transpept"/>
    <property type="match status" value="1"/>
</dbReference>
<gene>
    <name evidence="2" type="ORF">J2W40_000330</name>
</gene>
<name>A0ABU1WW51_SPHXE</name>
<dbReference type="SUPFAM" id="SSF56235">
    <property type="entry name" value="N-terminal nucleophile aminohydrolases (Ntn hydrolases)"/>
    <property type="match status" value="1"/>
</dbReference>
<dbReference type="EC" id="3.4.19.13" evidence="2"/>